<organism evidence="2 3">
    <name type="scientific">Callosobruchus maculatus</name>
    <name type="common">Southern cowpea weevil</name>
    <name type="synonym">Pulse bruchid</name>
    <dbReference type="NCBI Taxonomy" id="64391"/>
    <lineage>
        <taxon>Eukaryota</taxon>
        <taxon>Metazoa</taxon>
        <taxon>Ecdysozoa</taxon>
        <taxon>Arthropoda</taxon>
        <taxon>Hexapoda</taxon>
        <taxon>Insecta</taxon>
        <taxon>Pterygota</taxon>
        <taxon>Neoptera</taxon>
        <taxon>Endopterygota</taxon>
        <taxon>Coleoptera</taxon>
        <taxon>Polyphaga</taxon>
        <taxon>Cucujiformia</taxon>
        <taxon>Chrysomeloidea</taxon>
        <taxon>Chrysomelidae</taxon>
        <taxon>Bruchinae</taxon>
        <taxon>Bruchini</taxon>
        <taxon>Callosobruchus</taxon>
    </lineage>
</organism>
<accession>A0A653DRY7</accession>
<dbReference type="Proteomes" id="UP000410492">
    <property type="component" value="Unassembled WGS sequence"/>
</dbReference>
<reference evidence="2 3" key="1">
    <citation type="submission" date="2019-01" db="EMBL/GenBank/DDBJ databases">
        <authorList>
            <person name="Sayadi A."/>
        </authorList>
    </citation>
    <scope>NUCLEOTIDE SEQUENCE [LARGE SCALE GENOMIC DNA]</scope>
</reference>
<feature type="region of interest" description="Disordered" evidence="1">
    <location>
        <begin position="1"/>
        <end position="36"/>
    </location>
</feature>
<name>A0A653DRY7_CALMS</name>
<dbReference type="EMBL" id="CAACVG010014314">
    <property type="protein sequence ID" value="VEN63003.1"/>
    <property type="molecule type" value="Genomic_DNA"/>
</dbReference>
<sequence>MLSTPVGETSSHDARRCQGDGACRRRPNSPETSSSFVRNCRLPHRVIVHLENYTAVNGQVSKA</sequence>
<evidence type="ECO:0000313" key="2">
    <source>
        <dbReference type="EMBL" id="VEN63003.1"/>
    </source>
</evidence>
<protein>
    <submittedName>
        <fullName evidence="2">Uncharacterized protein</fullName>
    </submittedName>
</protein>
<evidence type="ECO:0000256" key="1">
    <source>
        <dbReference type="SAM" id="MobiDB-lite"/>
    </source>
</evidence>
<dbReference type="AlphaFoldDB" id="A0A653DRY7"/>
<evidence type="ECO:0000313" key="3">
    <source>
        <dbReference type="Proteomes" id="UP000410492"/>
    </source>
</evidence>
<gene>
    <name evidence="2" type="ORF">CALMAC_LOCUS19962</name>
</gene>
<proteinExistence type="predicted"/>
<keyword evidence="3" id="KW-1185">Reference proteome</keyword>